<dbReference type="Gene3D" id="3.60.15.10">
    <property type="entry name" value="Ribonuclease Z/Hydroxyacylglutathione hydrolase-like"/>
    <property type="match status" value="2"/>
</dbReference>
<dbReference type="FunFam" id="3.40.30.10:FF:000004">
    <property type="entry name" value="Spliceosomal protein DIB1"/>
    <property type="match status" value="1"/>
</dbReference>
<dbReference type="SMART" id="SM00849">
    <property type="entry name" value="Lactamase_B"/>
    <property type="match status" value="1"/>
</dbReference>
<dbReference type="InterPro" id="IPR001279">
    <property type="entry name" value="Metallo-B-lactamas"/>
</dbReference>
<organism evidence="4 5">
    <name type="scientific">Artemisia annua</name>
    <name type="common">Sweet wormwood</name>
    <dbReference type="NCBI Taxonomy" id="35608"/>
    <lineage>
        <taxon>Eukaryota</taxon>
        <taxon>Viridiplantae</taxon>
        <taxon>Streptophyta</taxon>
        <taxon>Embryophyta</taxon>
        <taxon>Tracheophyta</taxon>
        <taxon>Spermatophyta</taxon>
        <taxon>Magnoliopsida</taxon>
        <taxon>eudicotyledons</taxon>
        <taxon>Gunneridae</taxon>
        <taxon>Pentapetalae</taxon>
        <taxon>asterids</taxon>
        <taxon>campanulids</taxon>
        <taxon>Asterales</taxon>
        <taxon>Asteraceae</taxon>
        <taxon>Asteroideae</taxon>
        <taxon>Anthemideae</taxon>
        <taxon>Artemisiinae</taxon>
        <taxon>Artemisia</taxon>
    </lineage>
</organism>
<dbReference type="GO" id="GO:0016787">
    <property type="term" value="F:hydrolase activity"/>
    <property type="evidence" value="ECO:0007669"/>
    <property type="project" value="UniProtKB-KW"/>
</dbReference>
<feature type="transmembrane region" description="Helical" evidence="2">
    <location>
        <begin position="734"/>
        <end position="758"/>
    </location>
</feature>
<dbReference type="CDD" id="cd02954">
    <property type="entry name" value="DIM1"/>
    <property type="match status" value="1"/>
</dbReference>
<dbReference type="PANTHER" id="PTHR42663:SF3">
    <property type="entry name" value="OS09G0363800 PROTEIN"/>
    <property type="match status" value="1"/>
</dbReference>
<protein>
    <submittedName>
        <fullName evidence="4">Metallo-hydrolase/oxidoreductase superfamily protein</fullName>
    </submittedName>
</protein>
<feature type="domain" description="Metallo-beta-lactamase" evidence="3">
    <location>
        <begin position="529"/>
        <end position="739"/>
    </location>
</feature>
<keyword evidence="2" id="KW-0472">Membrane</keyword>
<dbReference type="Proteomes" id="UP000245207">
    <property type="component" value="Unassembled WGS sequence"/>
</dbReference>
<dbReference type="InterPro" id="IPR004123">
    <property type="entry name" value="Dim1"/>
</dbReference>
<evidence type="ECO:0000256" key="2">
    <source>
        <dbReference type="SAM" id="Phobius"/>
    </source>
</evidence>
<dbReference type="OrthoDB" id="341300at2759"/>
<dbReference type="InterPro" id="IPR036249">
    <property type="entry name" value="Thioredoxin-like_sf"/>
</dbReference>
<dbReference type="PANTHER" id="PTHR42663">
    <property type="entry name" value="HYDROLASE C777.06C-RELATED-RELATED"/>
    <property type="match status" value="1"/>
</dbReference>
<dbReference type="SUPFAM" id="SSF52833">
    <property type="entry name" value="Thioredoxin-like"/>
    <property type="match status" value="1"/>
</dbReference>
<evidence type="ECO:0000256" key="1">
    <source>
        <dbReference type="ARBA" id="ARBA00008241"/>
    </source>
</evidence>
<keyword evidence="2" id="KW-1133">Transmembrane helix</keyword>
<dbReference type="GO" id="GO:0000398">
    <property type="term" value="P:mRNA splicing, via spliceosome"/>
    <property type="evidence" value="ECO:0007669"/>
    <property type="project" value="InterPro"/>
</dbReference>
<keyword evidence="2" id="KW-0812">Transmembrane</keyword>
<evidence type="ECO:0000313" key="4">
    <source>
        <dbReference type="EMBL" id="PWA63943.1"/>
    </source>
</evidence>
<accession>A0A2U1MRQ3</accession>
<sequence length="825" mass="93293">MSYLLQHLHNGWAVDQAILAEEERLVVIRFGHDWDETSYKAVTPLLLINFIMDEVLSSVADTLKNFAVIYLVDITEVPDFNTMYELYDPSTVMFFFRNKHIMIDLGTGNNNKINWAMKDKQEFIDIVETVYRGARKGRGLVIAPKDYSTNFKVDQIVSECSKSCESFFLDQYAGHLGCLTHIYTTNSWLVFKKGSAETDEKMILTYRTVGPFPSSLTRLTRTLSFSNPFSVSLSTTKYAAAGGRRNTQFNRPNILSSEVIIRIDACSKMGWDSVLVVSCDAFPYYFSKMFKPSSFPKDEPKQCLVVSCAQKGEQVSPDQPELIFIGTGTSEGIPRVSCLTNPLKKCKITPLPVWHGRNYRSLGFRFGNVCYISDVSGIPEETYPLLEDCDLLIMDALRPDRSSSTHFGLPKALEEVRKIKPKRTLFTGMMHLMDHEIVNEGLLKLKESEGLDYQEDMFSSTNEISSSASLHSLPSVQKGEQVSTDQPELIFIGTGSSEGIPRVSCLTNPLKKCEVCSKAVEPGNKNRRLNTSVLIRYPRPSGTCNILIDAGKFFYQSALRWFPTYGIRTLDAVVITHSHADAIGGLDDLRDWTNNVQPHIPIYVAERDFEVMKKTHYYLVDTSVVTPGTAVSELQFAIIQEKPFTVHDLKVQLHFLDTLEQLFNITPLPVWHGRDYRSLGFRFGNVCYISDVSEIPEETYPLLEDCDLLIMDALRPDRSSSTHFGLPKVEFHELFSFGVSINTLYHVGALMLVLTLGFGRRTKNQAKKNPFHSKEILLDLFSVINVDMMHLMDHEIVNEGLLKLKESEGLDVQLSYDGLRVPIDL</sequence>
<proteinExistence type="inferred from homology"/>
<dbReference type="CDD" id="cd16279">
    <property type="entry name" value="metallo-hydrolase-like_MBL-fold"/>
    <property type="match status" value="1"/>
</dbReference>
<dbReference type="Pfam" id="PF12706">
    <property type="entry name" value="Lactamase_B_2"/>
    <property type="match status" value="2"/>
</dbReference>
<dbReference type="SUPFAM" id="SSF56281">
    <property type="entry name" value="Metallo-hydrolase/oxidoreductase"/>
    <property type="match status" value="2"/>
</dbReference>
<evidence type="ECO:0000259" key="3">
    <source>
        <dbReference type="SMART" id="SM00849"/>
    </source>
</evidence>
<dbReference type="AlphaFoldDB" id="A0A2U1MRQ3"/>
<reference evidence="4 5" key="1">
    <citation type="journal article" date="2018" name="Mol. Plant">
        <title>The genome of Artemisia annua provides insight into the evolution of Asteraceae family and artemisinin biosynthesis.</title>
        <authorList>
            <person name="Shen Q."/>
            <person name="Zhang L."/>
            <person name="Liao Z."/>
            <person name="Wang S."/>
            <person name="Yan T."/>
            <person name="Shi P."/>
            <person name="Liu M."/>
            <person name="Fu X."/>
            <person name="Pan Q."/>
            <person name="Wang Y."/>
            <person name="Lv Z."/>
            <person name="Lu X."/>
            <person name="Zhang F."/>
            <person name="Jiang W."/>
            <person name="Ma Y."/>
            <person name="Chen M."/>
            <person name="Hao X."/>
            <person name="Li L."/>
            <person name="Tang Y."/>
            <person name="Lv G."/>
            <person name="Zhou Y."/>
            <person name="Sun X."/>
            <person name="Brodelius P.E."/>
            <person name="Rose J.K.C."/>
            <person name="Tang K."/>
        </authorList>
    </citation>
    <scope>NUCLEOTIDE SEQUENCE [LARGE SCALE GENOMIC DNA]</scope>
    <source>
        <strain evidence="5">cv. Huhao1</strain>
        <tissue evidence="4">Leaf</tissue>
    </source>
</reference>
<dbReference type="Gene3D" id="3.40.30.10">
    <property type="entry name" value="Glutaredoxin"/>
    <property type="match status" value="1"/>
</dbReference>
<dbReference type="STRING" id="35608.A0A2U1MRQ3"/>
<evidence type="ECO:0000313" key="5">
    <source>
        <dbReference type="Proteomes" id="UP000245207"/>
    </source>
</evidence>
<keyword evidence="4" id="KW-0378">Hydrolase</keyword>
<dbReference type="EMBL" id="PKPP01004524">
    <property type="protein sequence ID" value="PWA63943.1"/>
    <property type="molecule type" value="Genomic_DNA"/>
</dbReference>
<comment type="similarity">
    <text evidence="1">Belongs to the DIM1 family.</text>
</comment>
<gene>
    <name evidence="4" type="ORF">CTI12_AA346260</name>
</gene>
<dbReference type="InterPro" id="IPR036866">
    <property type="entry name" value="RibonucZ/Hydroxyglut_hydro"/>
</dbReference>
<comment type="caution">
    <text evidence="4">The sequence shown here is derived from an EMBL/GenBank/DDBJ whole genome shotgun (WGS) entry which is preliminary data.</text>
</comment>
<name>A0A2U1MRQ3_ARTAN</name>
<dbReference type="SMART" id="SM01410">
    <property type="entry name" value="DIM1"/>
    <property type="match status" value="1"/>
</dbReference>
<keyword evidence="5" id="KW-1185">Reference proteome</keyword>
<dbReference type="Pfam" id="PF02966">
    <property type="entry name" value="DIM1"/>
    <property type="match status" value="1"/>
</dbReference>
<dbReference type="GO" id="GO:0046540">
    <property type="term" value="C:U4/U6 x U5 tri-snRNP complex"/>
    <property type="evidence" value="ECO:0007669"/>
    <property type="project" value="InterPro"/>
</dbReference>